<dbReference type="GO" id="GO:0016740">
    <property type="term" value="F:transferase activity"/>
    <property type="evidence" value="ECO:0007669"/>
    <property type="project" value="UniProtKB-KW"/>
</dbReference>
<dbReference type="PANTHER" id="PTHR31544:SF4">
    <property type="entry name" value="GAMMA-GLUTAMYLCYCLOTRANSFERASE-RELATED"/>
    <property type="match status" value="1"/>
</dbReference>
<evidence type="ECO:0000256" key="1">
    <source>
        <dbReference type="ARBA" id="ARBA00008861"/>
    </source>
</evidence>
<keyword evidence="7" id="KW-1185">Reference proteome</keyword>
<evidence type="ECO:0000313" key="7">
    <source>
        <dbReference type="Proteomes" id="UP001265746"/>
    </source>
</evidence>
<comment type="similarity">
    <text evidence="1">Belongs to the gamma-glutamylcyclotransferase family.</text>
</comment>
<dbReference type="Proteomes" id="UP001265746">
    <property type="component" value="Unassembled WGS sequence"/>
</dbReference>
<protein>
    <recommendedName>
        <fullName evidence="3">Putative gamma-glutamylcyclotransferase</fullName>
    </recommendedName>
</protein>
<comment type="caution">
    <text evidence="6">The sequence shown here is derived from an EMBL/GenBank/DDBJ whole genome shotgun (WGS) entry which is preliminary data.</text>
</comment>
<reference evidence="6" key="1">
    <citation type="submission" date="2023-06" db="EMBL/GenBank/DDBJ databases">
        <authorList>
            <person name="Noh H."/>
        </authorList>
    </citation>
    <scope>NUCLEOTIDE SEQUENCE</scope>
    <source>
        <strain evidence="6">DUCC20226</strain>
    </source>
</reference>
<dbReference type="InterPro" id="IPR013024">
    <property type="entry name" value="GGCT-like"/>
</dbReference>
<organism evidence="6 7">
    <name type="scientific">Phomopsis amygdali</name>
    <name type="common">Fusicoccum amygdali</name>
    <dbReference type="NCBI Taxonomy" id="1214568"/>
    <lineage>
        <taxon>Eukaryota</taxon>
        <taxon>Fungi</taxon>
        <taxon>Dikarya</taxon>
        <taxon>Ascomycota</taxon>
        <taxon>Pezizomycotina</taxon>
        <taxon>Sordariomycetes</taxon>
        <taxon>Sordariomycetidae</taxon>
        <taxon>Diaporthales</taxon>
        <taxon>Diaporthaceae</taxon>
        <taxon>Diaporthe</taxon>
    </lineage>
</organism>
<evidence type="ECO:0000256" key="3">
    <source>
        <dbReference type="ARBA" id="ARBA00030602"/>
    </source>
</evidence>
<dbReference type="InterPro" id="IPR009288">
    <property type="entry name" value="AIG2-like_dom"/>
</dbReference>
<name>A0AAD9SIY8_PHOAM</name>
<feature type="domain" description="Gamma-glutamylcyclotransferase AIG2-like" evidence="5">
    <location>
        <begin position="73"/>
        <end position="190"/>
    </location>
</feature>
<dbReference type="AlphaFoldDB" id="A0AAD9SIY8"/>
<gene>
    <name evidence="6" type="ORF">N8I77_002966</name>
</gene>
<accession>A0AAD9SIY8</accession>
<dbReference type="InterPro" id="IPR045038">
    <property type="entry name" value="AIG2-like"/>
</dbReference>
<dbReference type="CDD" id="cd06661">
    <property type="entry name" value="GGCT_like"/>
    <property type="match status" value="1"/>
</dbReference>
<evidence type="ECO:0000256" key="2">
    <source>
        <dbReference type="ARBA" id="ARBA00022679"/>
    </source>
</evidence>
<dbReference type="InterPro" id="IPR036568">
    <property type="entry name" value="GGCT-like_sf"/>
</dbReference>
<evidence type="ECO:0000256" key="4">
    <source>
        <dbReference type="SAM" id="MobiDB-lite"/>
    </source>
</evidence>
<feature type="compositionally biased region" description="Polar residues" evidence="4">
    <location>
        <begin position="13"/>
        <end position="32"/>
    </location>
</feature>
<feature type="region of interest" description="Disordered" evidence="4">
    <location>
        <begin position="1"/>
        <end position="32"/>
    </location>
</feature>
<dbReference type="SUPFAM" id="SSF110857">
    <property type="entry name" value="Gamma-glutamyl cyclotransferase-like"/>
    <property type="match status" value="1"/>
</dbReference>
<keyword evidence="2" id="KW-0808">Transferase</keyword>
<dbReference type="EMBL" id="JAUJFL010000002">
    <property type="protein sequence ID" value="KAK2609469.1"/>
    <property type="molecule type" value="Genomic_DNA"/>
</dbReference>
<dbReference type="Pfam" id="PF06094">
    <property type="entry name" value="GGACT"/>
    <property type="match status" value="1"/>
</dbReference>
<dbReference type="PANTHER" id="PTHR31544">
    <property type="entry name" value="AIG2-LIKE PROTEIN D"/>
    <property type="match status" value="1"/>
</dbReference>
<sequence length="197" mass="22350">MEPPESPKLHAGPQNNSQPRAGSHPSQNSTPLLMQRKFMAADLVEEESKADWNRRAAAIQEGMKEERERKELYFFYGSLMDPTQLQRVLGLKDRPRGLVPAEIVGYHIQMWGPYPALIDGPPGNMVKGIVYEVEGKEAKNKLADYETDNYKEHRCTIRLKGGAQVSGTTFEWAGDMDDLKDGSFDLKDWQMTHLLDE</sequence>
<evidence type="ECO:0000259" key="5">
    <source>
        <dbReference type="Pfam" id="PF06094"/>
    </source>
</evidence>
<evidence type="ECO:0000313" key="6">
    <source>
        <dbReference type="EMBL" id="KAK2609469.1"/>
    </source>
</evidence>
<proteinExistence type="inferred from homology"/>
<dbReference type="Gene3D" id="3.10.490.10">
    <property type="entry name" value="Gamma-glutamyl cyclotransferase-like"/>
    <property type="match status" value="1"/>
</dbReference>